<organism evidence="1 2">
    <name type="scientific">Caulobacter hibisci</name>
    <dbReference type="NCBI Taxonomy" id="2035993"/>
    <lineage>
        <taxon>Bacteria</taxon>
        <taxon>Pseudomonadati</taxon>
        <taxon>Pseudomonadota</taxon>
        <taxon>Alphaproteobacteria</taxon>
        <taxon>Caulobacterales</taxon>
        <taxon>Caulobacteraceae</taxon>
        <taxon>Caulobacter</taxon>
    </lineage>
</organism>
<accession>A0ABS0SXB3</accession>
<evidence type="ECO:0000313" key="2">
    <source>
        <dbReference type="Proteomes" id="UP000639859"/>
    </source>
</evidence>
<comment type="caution">
    <text evidence="1">The sequence shown here is derived from an EMBL/GenBank/DDBJ whole genome shotgun (WGS) entry which is preliminary data.</text>
</comment>
<reference evidence="1 2" key="1">
    <citation type="submission" date="2020-11" db="EMBL/GenBank/DDBJ databases">
        <title>genome sequence of strain KACC 18849.</title>
        <authorList>
            <person name="Gao J."/>
            <person name="Zhang X."/>
        </authorList>
    </citation>
    <scope>NUCLEOTIDE SEQUENCE [LARGE SCALE GENOMIC DNA]</scope>
    <source>
        <strain evidence="1 2">KACC 18849</strain>
    </source>
</reference>
<gene>
    <name evidence="1" type="ORF">I4Q42_11440</name>
</gene>
<dbReference type="EMBL" id="JADWOX010000006">
    <property type="protein sequence ID" value="MBI1684280.1"/>
    <property type="molecule type" value="Genomic_DNA"/>
</dbReference>
<dbReference type="RefSeq" id="WP_198576192.1">
    <property type="nucleotide sequence ID" value="NZ_JADWOX010000006.1"/>
</dbReference>
<protein>
    <submittedName>
        <fullName evidence="1">Uncharacterized protein</fullName>
    </submittedName>
</protein>
<name>A0ABS0SXB3_9CAUL</name>
<dbReference type="Proteomes" id="UP000639859">
    <property type="component" value="Unassembled WGS sequence"/>
</dbReference>
<sequence length="82" mass="8725">MFHAIDSTVAFTALNRDQQAAIWSSFFEAVDGGCAGHHPLYEVLAPLYAAGDYPSEAALACLILVEVEDLALAADLDAEPPF</sequence>
<proteinExistence type="predicted"/>
<evidence type="ECO:0000313" key="1">
    <source>
        <dbReference type="EMBL" id="MBI1684280.1"/>
    </source>
</evidence>
<keyword evidence="2" id="KW-1185">Reference proteome</keyword>